<protein>
    <submittedName>
        <fullName evidence="2">TOBE domain-containing protein</fullName>
    </submittedName>
</protein>
<reference evidence="2 3" key="1">
    <citation type="submission" date="2020-10" db="EMBL/GenBank/DDBJ databases">
        <title>The genome of sulfurovum sp.</title>
        <authorList>
            <person name="Xie S."/>
            <person name="Shao Z."/>
            <person name="Jiang L."/>
        </authorList>
    </citation>
    <scope>NUCLEOTIDE SEQUENCE [LARGE SCALE GENOMIC DNA]</scope>
    <source>
        <strain evidence="2 3">ST-419</strain>
    </source>
</reference>
<name>A0A7M1S5G7_9BACT</name>
<dbReference type="Pfam" id="PF03459">
    <property type="entry name" value="TOBE"/>
    <property type="match status" value="1"/>
</dbReference>
<dbReference type="EMBL" id="CP063164">
    <property type="protein sequence ID" value="QOR62231.1"/>
    <property type="molecule type" value="Genomic_DNA"/>
</dbReference>
<gene>
    <name evidence="2" type="ORF">IMZ28_01780</name>
</gene>
<feature type="domain" description="Transport-associated OB type 1" evidence="1">
    <location>
        <begin position="67"/>
        <end position="125"/>
    </location>
</feature>
<accession>A0A7M1S5G7</accession>
<dbReference type="RefSeq" id="WP_197548933.1">
    <property type="nucleotide sequence ID" value="NZ_CP063164.1"/>
</dbReference>
<evidence type="ECO:0000313" key="2">
    <source>
        <dbReference type="EMBL" id="QOR62231.1"/>
    </source>
</evidence>
<dbReference type="KEGG" id="sinu:IMZ28_01780"/>
<sequence length="132" mass="14451">MSKIIAKVSTIQSIETLNIVSFECRDTILTMVSLELGNEISVGREVLLNVKPTSMAVGKNIQGELSYSNQLNVKIAALSVGELLCSLKLQFHDFVLESIITTAAQKRMNLQVNDEVIALIKSTDLSIEKVLS</sequence>
<dbReference type="SUPFAM" id="SSF50331">
    <property type="entry name" value="MOP-like"/>
    <property type="match status" value="1"/>
</dbReference>
<dbReference type="Proteomes" id="UP000595074">
    <property type="component" value="Chromosome"/>
</dbReference>
<dbReference type="InterPro" id="IPR008995">
    <property type="entry name" value="Mo/tungstate-bd_C_term_dom"/>
</dbReference>
<dbReference type="AlphaFoldDB" id="A0A7M1S5G7"/>
<organism evidence="2 3">
    <name type="scientific">Sulfurovum indicum</name>
    <dbReference type="NCBI Taxonomy" id="2779528"/>
    <lineage>
        <taxon>Bacteria</taxon>
        <taxon>Pseudomonadati</taxon>
        <taxon>Campylobacterota</taxon>
        <taxon>Epsilonproteobacteria</taxon>
        <taxon>Campylobacterales</taxon>
        <taxon>Sulfurovaceae</taxon>
        <taxon>Sulfurovum</taxon>
    </lineage>
</organism>
<proteinExistence type="predicted"/>
<dbReference type="Gene3D" id="2.40.50.100">
    <property type="match status" value="1"/>
</dbReference>
<evidence type="ECO:0000259" key="1">
    <source>
        <dbReference type="Pfam" id="PF03459"/>
    </source>
</evidence>
<dbReference type="InterPro" id="IPR005116">
    <property type="entry name" value="Transp-assoc_OB_typ1"/>
</dbReference>
<keyword evidence="3" id="KW-1185">Reference proteome</keyword>
<evidence type="ECO:0000313" key="3">
    <source>
        <dbReference type="Proteomes" id="UP000595074"/>
    </source>
</evidence>